<evidence type="ECO:0000313" key="10">
    <source>
        <dbReference type="EMBL" id="MEN2790651.1"/>
    </source>
</evidence>
<dbReference type="Pfam" id="PF12704">
    <property type="entry name" value="MacB_PCD"/>
    <property type="match status" value="1"/>
</dbReference>
<accession>A0ABU9Y4C0</accession>
<keyword evidence="11" id="KW-1185">Reference proteome</keyword>
<gene>
    <name evidence="10" type="ORF">ABC974_13510</name>
</gene>
<keyword evidence="6 7" id="KW-0472">Membrane</keyword>
<evidence type="ECO:0000256" key="5">
    <source>
        <dbReference type="ARBA" id="ARBA00022989"/>
    </source>
</evidence>
<feature type="transmembrane region" description="Helical" evidence="7">
    <location>
        <begin position="283"/>
        <end position="309"/>
    </location>
</feature>
<dbReference type="InterPro" id="IPR025857">
    <property type="entry name" value="MacB_PCD"/>
</dbReference>
<dbReference type="RefSeq" id="WP_343889972.1">
    <property type="nucleotide sequence ID" value="NZ_BAAAEH010000028.1"/>
</dbReference>
<evidence type="ECO:0000256" key="2">
    <source>
        <dbReference type="ARBA" id="ARBA00005236"/>
    </source>
</evidence>
<protein>
    <submittedName>
        <fullName evidence="10">FtsX-like permease family protein</fullName>
    </submittedName>
</protein>
<dbReference type="Pfam" id="PF02687">
    <property type="entry name" value="FtsX"/>
    <property type="match status" value="1"/>
</dbReference>
<feature type="transmembrane region" description="Helical" evidence="7">
    <location>
        <begin position="330"/>
        <end position="358"/>
    </location>
</feature>
<proteinExistence type="inferred from homology"/>
<dbReference type="InterPro" id="IPR003838">
    <property type="entry name" value="ABC3_permease_C"/>
</dbReference>
<evidence type="ECO:0000256" key="3">
    <source>
        <dbReference type="ARBA" id="ARBA00022475"/>
    </source>
</evidence>
<feature type="domain" description="ABC3 transporter permease C-terminal" evidence="8">
    <location>
        <begin position="288"/>
        <end position="404"/>
    </location>
</feature>
<evidence type="ECO:0000256" key="6">
    <source>
        <dbReference type="ARBA" id="ARBA00023136"/>
    </source>
</evidence>
<comment type="similarity">
    <text evidence="2">Belongs to the ABC-4 integral membrane protein family. LolC/E subfamily.</text>
</comment>
<dbReference type="PANTHER" id="PTHR30489">
    <property type="entry name" value="LIPOPROTEIN-RELEASING SYSTEM TRANSMEMBRANE PROTEIN LOLE"/>
    <property type="match status" value="1"/>
</dbReference>
<evidence type="ECO:0000259" key="9">
    <source>
        <dbReference type="Pfam" id="PF12704"/>
    </source>
</evidence>
<feature type="transmembrane region" description="Helical" evidence="7">
    <location>
        <begin position="25"/>
        <end position="46"/>
    </location>
</feature>
<dbReference type="InterPro" id="IPR051447">
    <property type="entry name" value="Lipoprotein-release_system"/>
</dbReference>
<feature type="domain" description="MacB-like periplasmic core" evidence="9">
    <location>
        <begin position="24"/>
        <end position="258"/>
    </location>
</feature>
<keyword evidence="4 7" id="KW-0812">Transmembrane</keyword>
<comment type="caution">
    <text evidence="10">The sequence shown here is derived from an EMBL/GenBank/DDBJ whole genome shotgun (WGS) entry which is preliminary data.</text>
</comment>
<organism evidence="10 11">
    <name type="scientific">Sphingomonas oligophenolica</name>
    <dbReference type="NCBI Taxonomy" id="301154"/>
    <lineage>
        <taxon>Bacteria</taxon>
        <taxon>Pseudomonadati</taxon>
        <taxon>Pseudomonadota</taxon>
        <taxon>Alphaproteobacteria</taxon>
        <taxon>Sphingomonadales</taxon>
        <taxon>Sphingomonadaceae</taxon>
        <taxon>Sphingomonas</taxon>
    </lineage>
</organism>
<dbReference type="EMBL" id="JBDIME010000011">
    <property type="protein sequence ID" value="MEN2790651.1"/>
    <property type="molecule type" value="Genomic_DNA"/>
</dbReference>
<evidence type="ECO:0000313" key="11">
    <source>
        <dbReference type="Proteomes" id="UP001419910"/>
    </source>
</evidence>
<reference evidence="10 11" key="1">
    <citation type="submission" date="2024-05" db="EMBL/GenBank/DDBJ databases">
        <authorList>
            <person name="Liu Q."/>
            <person name="Xin Y.-H."/>
        </authorList>
    </citation>
    <scope>NUCLEOTIDE SEQUENCE [LARGE SCALE GENOMIC DNA]</scope>
    <source>
        <strain evidence="10 11">CGMCC 1.10181</strain>
    </source>
</reference>
<dbReference type="Proteomes" id="UP001419910">
    <property type="component" value="Unassembled WGS sequence"/>
</dbReference>
<keyword evidence="3" id="KW-1003">Cell membrane</keyword>
<evidence type="ECO:0000256" key="4">
    <source>
        <dbReference type="ARBA" id="ARBA00022692"/>
    </source>
</evidence>
<evidence type="ECO:0000256" key="7">
    <source>
        <dbReference type="SAM" id="Phobius"/>
    </source>
</evidence>
<evidence type="ECO:0000256" key="1">
    <source>
        <dbReference type="ARBA" id="ARBA00004651"/>
    </source>
</evidence>
<dbReference type="PANTHER" id="PTHR30489:SF0">
    <property type="entry name" value="LIPOPROTEIN-RELEASING SYSTEM TRANSMEMBRANE PROTEIN LOLE"/>
    <property type="match status" value="1"/>
</dbReference>
<comment type="subcellular location">
    <subcellularLocation>
        <location evidence="1">Cell membrane</location>
        <topology evidence="1">Multi-pass membrane protein</topology>
    </subcellularLocation>
</comment>
<feature type="transmembrane region" description="Helical" evidence="7">
    <location>
        <begin position="378"/>
        <end position="398"/>
    </location>
</feature>
<evidence type="ECO:0000259" key="8">
    <source>
        <dbReference type="Pfam" id="PF02687"/>
    </source>
</evidence>
<keyword evidence="5 7" id="KW-1133">Transmembrane helix</keyword>
<sequence length="416" mass="44005">MIEGRLALLLGIAVKHLSRRRRQTLVAVSGVAVGVGFFLAVSALMIGSQADFIERLINAAPHIIVSDELRSPAPQAGPRAFPGAAVSLHGYKVRNEVRGLKGWPAILAAADAVPGAIASPSLTGAVTLRLGGREEALGIIGIEPDIETKVSTIETNLRTGRLHDLQTVQGGVIIGEELARRLGVGMGDIVAATSSGGTRSLRIVGLFKRGQSQLGASSGYVLLREAQSMLGRPFIINRIGIRVADPYQAQAVAAQLEARFGYKAESWQERSADLLSLILVRDVIMYTVVSAILLVASFGIYTVVSNSVADKRRDIAIMRSIGFSQLDLQLVFVAEGIILSLAGVLLGWMLGYGLMGILGTLNFPVNGDDYRIPLDRGARQYALAAAASLFAGVVAAWLPARKAAMVDPVDILRGAA</sequence>
<name>A0ABU9Y4C0_9SPHN</name>